<dbReference type="Pfam" id="PF18136">
    <property type="entry name" value="DNApol_Exo"/>
    <property type="match status" value="2"/>
</dbReference>
<dbReference type="HOGENOM" id="CLU_001524_2_2_1"/>
<dbReference type="GeneID" id="8237600"/>
<dbReference type="STRING" id="121224.E0VHX3"/>
<dbReference type="VEuPathDB" id="VectorBase:PHUM216960"/>
<evidence type="ECO:0000256" key="9">
    <source>
        <dbReference type="ARBA" id="ARBA00022842"/>
    </source>
</evidence>
<evidence type="ECO:0000256" key="8">
    <source>
        <dbReference type="ARBA" id="ARBA00022705"/>
    </source>
</evidence>
<dbReference type="OMA" id="AMHITNL"/>
<keyword evidence="13" id="KW-1135">Mitochondrion nucleoid</keyword>
<dbReference type="InterPro" id="IPR002297">
    <property type="entry name" value="DNA-dir_DNA_pol_A_mt"/>
</dbReference>
<feature type="domain" description="DNA-directed DNA polymerase family A palm" evidence="15">
    <location>
        <begin position="760"/>
        <end position="1023"/>
    </location>
</feature>
<comment type="cofactor">
    <cofactor evidence="1">
        <name>Mg(2+)</name>
        <dbReference type="ChEBI" id="CHEBI:18420"/>
    </cofactor>
</comment>
<dbReference type="InterPro" id="IPR043502">
    <property type="entry name" value="DNA/RNA_pol_sf"/>
</dbReference>
<dbReference type="GO" id="GO:0003887">
    <property type="term" value="F:DNA-directed DNA polymerase activity"/>
    <property type="evidence" value="ECO:0007669"/>
    <property type="project" value="UniProtKB-KW"/>
</dbReference>
<dbReference type="PANTHER" id="PTHR10267:SF0">
    <property type="entry name" value="DNA POLYMERASE SUBUNIT GAMMA-1"/>
    <property type="match status" value="1"/>
</dbReference>
<evidence type="ECO:0000256" key="6">
    <source>
        <dbReference type="ARBA" id="ARBA00022679"/>
    </source>
</evidence>
<evidence type="ECO:0000256" key="4">
    <source>
        <dbReference type="ARBA" id="ARBA00012417"/>
    </source>
</evidence>
<dbReference type="PRINTS" id="PR00867">
    <property type="entry name" value="DNAPOLG"/>
</dbReference>
<dbReference type="EC" id="2.7.7.7" evidence="4"/>
<comment type="subcellular location">
    <subcellularLocation>
        <location evidence="2">Mitochondrion matrix</location>
        <location evidence="2">Mitochondrion nucleoid</location>
    </subcellularLocation>
</comment>
<dbReference type="InterPro" id="IPR019760">
    <property type="entry name" value="DNA-dir_DNA_pol_A_CS"/>
</dbReference>
<sequence length="1124" mass="128988">MKNFTQIILKPENSRIKLRWLYKKKFYSTQTDFYIKDNSNKLPKSNKVLTSTILKTEEEERKVIKKKCVDENVNEVENKPSSRINELNIQMLSDNLHGQIFKDGNLSSSDNNILIKNSKKLLKQHGLWTNDIKLLEDVELDLPPLKGKNIEEHFWILGEEQSKPYRNLLLNFISKKLPKSPDKWLCQKGWTKYEEGKEPVQVQFPDEDALIVDVEVCVSVGNLPTLATAVSENAWYGWVNSDLAEGIDSLPTQFYTAEKLIPLGDKNKTNPAIVVGHNVSYDRSKIKEQYSFESNAVRFLDTMAIHTCIGGINKNQTKDLNETSIFNDSSEVFCLISLRDMYKLYCGREISKTERDVFVKGSILDIKNDFENLMSYCSKDTIATFEILQKIFPIFLNRFPHPVTLAGMLEMSVAFLPVTSNWKKFILEADQTYEDLKNEMSLILSRKSDLACRLFHNDEFKKDLWLWDENWSIQNLKLTKKKVPNNNETNVKVTAKEDALNEKFQYLFDLGKILPKNKPFLPGYPMWYRKLCEKTDSNVHLTTSMLVTPKLLNLTWENFPLYHSKKHGWGILVADIFAENVNTLLPFEKLKEITLKSFDIPLDFYKTDNLNYKNCETKNKLVPPFYYKGNGIWCNHKIDDCCYFFKLPHKDGPLKNVGNPLSLNFTKIMASNFLCGSDGTAKKVIDISTKITYWRNNRDRIKNQMVVWMNENESNYPDLLNEDTSVGIIIPMVVVAGTVTRRAVERTWLTASKVSENRIGSELRALVQAPSGYHIVGADVDSQELWIAALLGDSTYAKVHGCTPLGWMTLQGTKSNESDMHSRTAKAIGISRDHAKILNYARIYGAGVKFAQKLLQQFNPLLNESDALKKATKIYQYTKGVKRFTVRPEISKFFQERFGCLEVNDMATAYQITKILNKKFGEIFSGSHWTRGTESHMFNKLEKIASALEPKTPFLSCRLSTALEPHYLNDDYHLNTRINWVVQSGAVDFLHLMLVCMRWLTNGHARYCFSFHDEIRYLFPSEQKYSGALAVHLTNLFVRSFCCHRLGIYDLPQSVAFFSSVEVDTILRKEAKDDCITPSNPHGMEKGYGIPPGESLNIYETIKKSGGSLSVFFKKSGRVEPFKC</sequence>
<dbReference type="EMBL" id="AAZO01002494">
    <property type="status" value="NOT_ANNOTATED_CDS"/>
    <property type="molecule type" value="Genomic_DNA"/>
</dbReference>
<reference evidence="16" key="2">
    <citation type="submission" date="2007-04" db="EMBL/GenBank/DDBJ databases">
        <title>The genome of the human body louse.</title>
        <authorList>
            <consortium name="The Human Body Louse Genome Consortium"/>
            <person name="Kirkness E."/>
            <person name="Walenz B."/>
            <person name="Hass B."/>
            <person name="Bruggner R."/>
            <person name="Strausberg R."/>
        </authorList>
    </citation>
    <scope>NUCLEOTIDE SEQUENCE</scope>
    <source>
        <strain evidence="16">USDA</strain>
    </source>
</reference>
<dbReference type="FunCoup" id="E0VHX3">
    <property type="interactions" value="333"/>
</dbReference>
<keyword evidence="11" id="KW-0238">DNA-binding</keyword>
<dbReference type="CTD" id="8237600"/>
<dbReference type="GO" id="GO:0042645">
    <property type="term" value="C:mitochondrial nucleoid"/>
    <property type="evidence" value="ECO:0007669"/>
    <property type="project" value="UniProtKB-SubCell"/>
</dbReference>
<comment type="similarity">
    <text evidence="3">Belongs to the DNA polymerase type-A family.</text>
</comment>
<keyword evidence="8" id="KW-0235">DNA replication</keyword>
<evidence type="ECO:0000313" key="18">
    <source>
        <dbReference type="Proteomes" id="UP000009046"/>
    </source>
</evidence>
<dbReference type="GO" id="GO:0003677">
    <property type="term" value="F:DNA binding"/>
    <property type="evidence" value="ECO:0007669"/>
    <property type="project" value="UniProtKB-KW"/>
</dbReference>
<evidence type="ECO:0000259" key="15">
    <source>
        <dbReference type="SMART" id="SM00482"/>
    </source>
</evidence>
<keyword evidence="9" id="KW-0460">Magnesium</keyword>
<proteinExistence type="inferred from homology"/>
<dbReference type="SUPFAM" id="SSF53098">
    <property type="entry name" value="Ribonuclease H-like"/>
    <property type="match status" value="1"/>
</dbReference>
<dbReference type="GO" id="GO:0005760">
    <property type="term" value="C:gamma DNA polymerase complex"/>
    <property type="evidence" value="ECO:0007669"/>
    <property type="project" value="InterPro"/>
</dbReference>
<evidence type="ECO:0000256" key="14">
    <source>
        <dbReference type="ARBA" id="ARBA00031966"/>
    </source>
</evidence>
<reference evidence="16" key="1">
    <citation type="submission" date="2007-04" db="EMBL/GenBank/DDBJ databases">
        <title>Annotation of Pediculus humanus corporis strain USDA.</title>
        <authorList>
            <person name="Kirkness E."/>
            <person name="Hannick L."/>
            <person name="Hass B."/>
            <person name="Bruggner R."/>
            <person name="Lawson D."/>
            <person name="Bidwell S."/>
            <person name="Joardar V."/>
            <person name="Caler E."/>
            <person name="Walenz B."/>
            <person name="Inman J."/>
            <person name="Schobel S."/>
            <person name="Galinsky K."/>
            <person name="Amedeo P."/>
            <person name="Strausberg R."/>
        </authorList>
    </citation>
    <scope>NUCLEOTIDE SEQUENCE</scope>
    <source>
        <strain evidence="16">USDA</strain>
    </source>
</reference>
<dbReference type="KEGG" id="phu:Phum_PHUM216960"/>
<dbReference type="Proteomes" id="UP000009046">
    <property type="component" value="Unassembled WGS sequence"/>
</dbReference>
<dbReference type="SMR" id="E0VHX3"/>
<dbReference type="Gene3D" id="3.30.70.370">
    <property type="match status" value="1"/>
</dbReference>
<dbReference type="InterPro" id="IPR001098">
    <property type="entry name" value="DNA-dir_DNA_pol_A_palm_dom"/>
</dbReference>
<evidence type="ECO:0000256" key="7">
    <source>
        <dbReference type="ARBA" id="ARBA00022695"/>
    </source>
</evidence>
<evidence type="ECO:0000256" key="2">
    <source>
        <dbReference type="ARBA" id="ARBA00004436"/>
    </source>
</evidence>
<evidence type="ECO:0000256" key="5">
    <source>
        <dbReference type="ARBA" id="ARBA00015350"/>
    </source>
</evidence>
<dbReference type="GO" id="GO:0006264">
    <property type="term" value="P:mitochondrial DNA replication"/>
    <property type="evidence" value="ECO:0007669"/>
    <property type="project" value="TreeGrafter"/>
</dbReference>
<keyword evidence="18" id="KW-1185">Reference proteome</keyword>
<organism>
    <name type="scientific">Pediculus humanus subsp. corporis</name>
    <name type="common">Body louse</name>
    <dbReference type="NCBI Taxonomy" id="121224"/>
    <lineage>
        <taxon>Eukaryota</taxon>
        <taxon>Metazoa</taxon>
        <taxon>Ecdysozoa</taxon>
        <taxon>Arthropoda</taxon>
        <taxon>Hexapoda</taxon>
        <taxon>Insecta</taxon>
        <taxon>Pterygota</taxon>
        <taxon>Neoptera</taxon>
        <taxon>Paraneoptera</taxon>
        <taxon>Psocodea</taxon>
        <taxon>Troctomorpha</taxon>
        <taxon>Phthiraptera</taxon>
        <taxon>Anoplura</taxon>
        <taxon>Pediculidae</taxon>
        <taxon>Pediculus</taxon>
    </lineage>
</organism>
<dbReference type="OrthoDB" id="5588663at2759"/>
<evidence type="ECO:0000256" key="1">
    <source>
        <dbReference type="ARBA" id="ARBA00001946"/>
    </source>
</evidence>
<dbReference type="EMBL" id="DS235172">
    <property type="protein sequence ID" value="EEB12979.1"/>
    <property type="molecule type" value="Genomic_DNA"/>
</dbReference>
<keyword evidence="12" id="KW-0496">Mitochondrion</keyword>
<dbReference type="eggNOG" id="KOG3657">
    <property type="taxonomic scope" value="Eukaryota"/>
</dbReference>
<keyword evidence="7 16" id="KW-0548">Nucleotidyltransferase</keyword>
<dbReference type="GO" id="GO:0008408">
    <property type="term" value="F:3'-5' exonuclease activity"/>
    <property type="evidence" value="ECO:0007669"/>
    <property type="project" value="InterPro"/>
</dbReference>
<gene>
    <name evidence="17" type="primary">8237600</name>
    <name evidence="16" type="ORF">Phum_PHUM216960</name>
</gene>
<dbReference type="EnsemblMetazoa" id="PHUM216960-RA">
    <property type="protein sequence ID" value="PHUM216960-PA"/>
    <property type="gene ID" value="PHUM216960"/>
</dbReference>
<protein>
    <recommendedName>
        <fullName evidence="5">DNA polymerase subunit gamma-1</fullName>
        <ecNumber evidence="4">2.7.7.7</ecNumber>
    </recommendedName>
    <alternativeName>
        <fullName evidence="14">Mitochondrial DNA polymerase catalytic subunit</fullName>
    </alternativeName>
</protein>
<dbReference type="Gene3D" id="1.10.150.20">
    <property type="entry name" value="5' to 3' exonuclease, C-terminal subdomain"/>
    <property type="match status" value="1"/>
</dbReference>
<dbReference type="PROSITE" id="PS00447">
    <property type="entry name" value="DNA_POLYMERASE_A"/>
    <property type="match status" value="1"/>
</dbReference>
<evidence type="ECO:0000256" key="11">
    <source>
        <dbReference type="ARBA" id="ARBA00023125"/>
    </source>
</evidence>
<evidence type="ECO:0000313" key="17">
    <source>
        <dbReference type="EnsemblMetazoa" id="PHUM216960-PA"/>
    </source>
</evidence>
<dbReference type="Gene3D" id="3.30.420.390">
    <property type="match status" value="2"/>
</dbReference>
<dbReference type="SUPFAM" id="SSF56672">
    <property type="entry name" value="DNA/RNA polymerases"/>
    <property type="match status" value="1"/>
</dbReference>
<dbReference type="InterPro" id="IPR041336">
    <property type="entry name" value="DNApol_Exo"/>
</dbReference>
<evidence type="ECO:0000313" key="16">
    <source>
        <dbReference type="EMBL" id="EEB12979.1"/>
    </source>
</evidence>
<keyword evidence="10" id="KW-0239">DNA-directed DNA polymerase</keyword>
<dbReference type="InParanoid" id="E0VHX3"/>
<dbReference type="FunFam" id="1.10.150.20:FF:000024">
    <property type="entry name" value="DNA polymerase gamma, catalytic subunit"/>
    <property type="match status" value="1"/>
</dbReference>
<evidence type="ECO:0000256" key="3">
    <source>
        <dbReference type="ARBA" id="ARBA00007705"/>
    </source>
</evidence>
<accession>E0VHX3</accession>
<evidence type="ECO:0000256" key="12">
    <source>
        <dbReference type="ARBA" id="ARBA00023128"/>
    </source>
</evidence>
<dbReference type="InterPro" id="IPR012337">
    <property type="entry name" value="RNaseH-like_sf"/>
</dbReference>
<keyword evidence="6 16" id="KW-0808">Transferase</keyword>
<name>E0VHX3_PEDHC</name>
<dbReference type="AlphaFoldDB" id="E0VHX3"/>
<evidence type="ECO:0000256" key="13">
    <source>
        <dbReference type="ARBA" id="ARBA00023271"/>
    </source>
</evidence>
<evidence type="ECO:0000256" key="10">
    <source>
        <dbReference type="ARBA" id="ARBA00022932"/>
    </source>
</evidence>
<dbReference type="PANTHER" id="PTHR10267">
    <property type="entry name" value="DNA POLYMERASE SUBUNIT GAMMA-1"/>
    <property type="match status" value="1"/>
</dbReference>
<dbReference type="RefSeq" id="XP_002425717.1">
    <property type="nucleotide sequence ID" value="XM_002425672.1"/>
</dbReference>
<reference evidence="17" key="3">
    <citation type="submission" date="2021-02" db="UniProtKB">
        <authorList>
            <consortium name="EnsemblMetazoa"/>
        </authorList>
    </citation>
    <scope>IDENTIFICATION</scope>
    <source>
        <strain evidence="17">USDA</strain>
    </source>
</reference>
<dbReference type="SMART" id="SM00482">
    <property type="entry name" value="POLAc"/>
    <property type="match status" value="1"/>
</dbReference>